<evidence type="ECO:0000256" key="4">
    <source>
        <dbReference type="ARBA" id="ARBA00022928"/>
    </source>
</evidence>
<dbReference type="Gene3D" id="3.50.20.20">
    <property type="entry name" value="Janus/Ocnus"/>
    <property type="match status" value="1"/>
</dbReference>
<organism evidence="7 8">
    <name type="scientific">Lingula anatina</name>
    <name type="common">Brachiopod</name>
    <name type="synonym">Lingula unguis</name>
    <dbReference type="NCBI Taxonomy" id="7574"/>
    <lineage>
        <taxon>Eukaryota</taxon>
        <taxon>Metazoa</taxon>
        <taxon>Spiralia</taxon>
        <taxon>Lophotrochozoa</taxon>
        <taxon>Brachiopoda</taxon>
        <taxon>Linguliformea</taxon>
        <taxon>Lingulata</taxon>
        <taxon>Lingulida</taxon>
        <taxon>Linguloidea</taxon>
        <taxon>Lingulidae</taxon>
        <taxon>Lingula</taxon>
    </lineage>
</organism>
<accession>A0A1S3HTG6</accession>
<dbReference type="InterPro" id="IPR007702">
    <property type="entry name" value="Janus"/>
</dbReference>
<dbReference type="PANTHER" id="PTHR12258">
    <property type="entry name" value="JANUS-A/JANUS-B"/>
    <property type="match status" value="1"/>
</dbReference>
<evidence type="ECO:0000256" key="5">
    <source>
        <dbReference type="PIRSR" id="PIRSR607702-1"/>
    </source>
</evidence>
<dbReference type="FunCoup" id="A0A1S3HTG6">
    <property type="interactions" value="1484"/>
</dbReference>
<dbReference type="AlphaFoldDB" id="A0A1S3HTG6"/>
<dbReference type="GO" id="GO:0005829">
    <property type="term" value="C:cytosol"/>
    <property type="evidence" value="ECO:0007669"/>
    <property type="project" value="TreeGrafter"/>
</dbReference>
<dbReference type="InterPro" id="IPR038596">
    <property type="entry name" value="Janus_sf"/>
</dbReference>
<protein>
    <submittedName>
        <fullName evidence="8">14 kDa phosphohistidine phosphatase</fullName>
    </submittedName>
</protein>
<dbReference type="GeneID" id="106157674"/>
<evidence type="ECO:0000256" key="1">
    <source>
        <dbReference type="ARBA" id="ARBA00002508"/>
    </source>
</evidence>
<evidence type="ECO:0000313" key="7">
    <source>
        <dbReference type="Proteomes" id="UP000085678"/>
    </source>
</evidence>
<sequence length="127" mass="14079">MPGTVKTGNAKLDAVADVDIDQGKFKYILIKVHDPNKDRESKYIVRGYSRAEFHADIYDEVEPSIEGLGLDCECVGGGRMIHDPDKKSIQVFGYSQGYGRADHSISAGILKKNFPSYTSITWSNDGY</sequence>
<dbReference type="GO" id="GO:0101006">
    <property type="term" value="F:protein histidine phosphatase activity"/>
    <property type="evidence" value="ECO:0007669"/>
    <property type="project" value="TreeGrafter"/>
</dbReference>
<feature type="binding site" evidence="6">
    <location>
        <position position="26"/>
    </location>
    <ligand>
        <name>substrate</name>
    </ligand>
</feature>
<evidence type="ECO:0000256" key="2">
    <source>
        <dbReference type="ARBA" id="ARBA00010971"/>
    </source>
</evidence>
<dbReference type="FunFam" id="3.50.20.20:FF:000001">
    <property type="entry name" value="14 kDa phosphohistidine phosphatase"/>
    <property type="match status" value="1"/>
</dbReference>
<dbReference type="KEGG" id="lak:106157674"/>
<keyword evidence="4" id="KW-0726">Sexual differentiation</keyword>
<comment type="function">
    <text evidence="1">JanA and janB regulate somatic sex differentiation.</text>
</comment>
<dbReference type="OrthoDB" id="10249612at2759"/>
<reference evidence="8" key="1">
    <citation type="submission" date="2025-08" db="UniProtKB">
        <authorList>
            <consortium name="RefSeq"/>
        </authorList>
    </citation>
    <scope>IDENTIFICATION</scope>
    <source>
        <tissue evidence="8">Gonads</tissue>
    </source>
</reference>
<name>A0A1S3HTG6_LINAN</name>
<comment type="similarity">
    <text evidence="2">Belongs to the janus family.</text>
</comment>
<dbReference type="RefSeq" id="XP_013388841.1">
    <property type="nucleotide sequence ID" value="XM_013533387.1"/>
</dbReference>
<proteinExistence type="inferred from homology"/>
<feature type="active site" description="Proton acceptor" evidence="5">
    <location>
        <position position="54"/>
    </location>
</feature>
<dbReference type="GO" id="GO:0030154">
    <property type="term" value="P:cell differentiation"/>
    <property type="evidence" value="ECO:0007669"/>
    <property type="project" value="UniProtKB-KW"/>
</dbReference>
<dbReference type="SUPFAM" id="SSF143724">
    <property type="entry name" value="PHP14-like"/>
    <property type="match status" value="1"/>
</dbReference>
<dbReference type="InParanoid" id="A0A1S3HTG6"/>
<dbReference type="PANTHER" id="PTHR12258:SF5">
    <property type="entry name" value="BCDNA.GH02250-RELATED"/>
    <property type="match status" value="1"/>
</dbReference>
<evidence type="ECO:0000313" key="8">
    <source>
        <dbReference type="RefSeq" id="XP_013388841.1"/>
    </source>
</evidence>
<gene>
    <name evidence="8" type="primary">LOC106157674</name>
</gene>
<keyword evidence="3" id="KW-0221">Differentiation</keyword>
<evidence type="ECO:0000256" key="3">
    <source>
        <dbReference type="ARBA" id="ARBA00022782"/>
    </source>
</evidence>
<dbReference type="GO" id="GO:0007548">
    <property type="term" value="P:sex differentiation"/>
    <property type="evidence" value="ECO:0007669"/>
    <property type="project" value="UniProtKB-KW"/>
</dbReference>
<dbReference type="Pfam" id="PF05005">
    <property type="entry name" value="Ocnus"/>
    <property type="match status" value="1"/>
</dbReference>
<dbReference type="STRING" id="7574.A0A1S3HTG6"/>
<evidence type="ECO:0000256" key="6">
    <source>
        <dbReference type="PIRSR" id="PIRSR607702-2"/>
    </source>
</evidence>
<keyword evidence="7" id="KW-1185">Reference proteome</keyword>
<dbReference type="Proteomes" id="UP000085678">
    <property type="component" value="Unplaced"/>
</dbReference>